<evidence type="ECO:0000259" key="6">
    <source>
        <dbReference type="PROSITE" id="PS51007"/>
    </source>
</evidence>
<proteinExistence type="predicted"/>
<evidence type="ECO:0000256" key="5">
    <source>
        <dbReference type="SAM" id="SignalP"/>
    </source>
</evidence>
<accession>A0A1M7C7K4</accession>
<feature type="signal peptide" evidence="5">
    <location>
        <begin position="1"/>
        <end position="20"/>
    </location>
</feature>
<dbReference type="InterPro" id="IPR030999">
    <property type="entry name" value="Thiosulf_SoxX"/>
</dbReference>
<dbReference type="PROSITE" id="PS51007">
    <property type="entry name" value="CYTC"/>
    <property type="match status" value="1"/>
</dbReference>
<organism evidence="7 8">
    <name type="scientific">Roseovarius litoreus</name>
    <dbReference type="NCBI Taxonomy" id="1155722"/>
    <lineage>
        <taxon>Bacteria</taxon>
        <taxon>Pseudomonadati</taxon>
        <taxon>Pseudomonadota</taxon>
        <taxon>Alphaproteobacteria</taxon>
        <taxon>Rhodobacterales</taxon>
        <taxon>Roseobacteraceae</taxon>
        <taxon>Roseovarius</taxon>
    </lineage>
</organism>
<dbReference type="EMBL" id="FRCB01000002">
    <property type="protein sequence ID" value="SHL63184.1"/>
    <property type="molecule type" value="Genomic_DNA"/>
</dbReference>
<dbReference type="InterPro" id="IPR036909">
    <property type="entry name" value="Cyt_c-like_dom_sf"/>
</dbReference>
<reference evidence="7 8" key="1">
    <citation type="submission" date="2016-11" db="EMBL/GenBank/DDBJ databases">
        <authorList>
            <person name="Varghese N."/>
            <person name="Submissions S."/>
        </authorList>
    </citation>
    <scope>NUCLEOTIDE SEQUENCE [LARGE SCALE GENOMIC DNA]</scope>
    <source>
        <strain evidence="7 8">DSM 28249</strain>
    </source>
</reference>
<dbReference type="RefSeq" id="WP_149778451.1">
    <property type="nucleotide sequence ID" value="NZ_FRCB01000002.1"/>
</dbReference>
<dbReference type="AlphaFoldDB" id="A0A1M7C7K4"/>
<keyword evidence="2 4" id="KW-0479">Metal-binding</keyword>
<sequence length="159" mass="16740">MKLSTTLLTLSVLAAGSALAEPVAPSDVQFDDYGAVAESLTGQPGDPAKGAEVLSKRSLGNCVACHQVSALPDVPFQGNIGPMLDGVGDRWNEAELRGIVSDAKKTYPGTMMPSYYRVDDYVRPGNAFTGKAAEGPLDPLLTAQQIEDVVAFLVTLKDQ</sequence>
<dbReference type="Proteomes" id="UP000322545">
    <property type="component" value="Unassembled WGS sequence"/>
</dbReference>
<evidence type="ECO:0000256" key="1">
    <source>
        <dbReference type="ARBA" id="ARBA00022617"/>
    </source>
</evidence>
<dbReference type="Pfam" id="PF00034">
    <property type="entry name" value="Cytochrom_C"/>
    <property type="match status" value="1"/>
</dbReference>
<keyword evidence="5" id="KW-0732">Signal</keyword>
<dbReference type="NCBIfam" id="TIGR04485">
    <property type="entry name" value="thiosulf_SoxX"/>
    <property type="match status" value="1"/>
</dbReference>
<dbReference type="GO" id="GO:0020037">
    <property type="term" value="F:heme binding"/>
    <property type="evidence" value="ECO:0007669"/>
    <property type="project" value="InterPro"/>
</dbReference>
<dbReference type="GO" id="GO:0046872">
    <property type="term" value="F:metal ion binding"/>
    <property type="evidence" value="ECO:0007669"/>
    <property type="project" value="UniProtKB-KW"/>
</dbReference>
<evidence type="ECO:0000256" key="2">
    <source>
        <dbReference type="ARBA" id="ARBA00022723"/>
    </source>
</evidence>
<gene>
    <name evidence="7" type="ORF">SAMN05443432_10261</name>
</gene>
<keyword evidence="3 4" id="KW-0408">Iron</keyword>
<dbReference type="SUPFAM" id="SSF46626">
    <property type="entry name" value="Cytochrome c"/>
    <property type="match status" value="1"/>
</dbReference>
<dbReference type="InterPro" id="IPR009056">
    <property type="entry name" value="Cyt_c-like_dom"/>
</dbReference>
<protein>
    <submittedName>
        <fullName evidence="7">Sulfur-oxidizing protein SoxX</fullName>
    </submittedName>
</protein>
<keyword evidence="1 4" id="KW-0349">Heme</keyword>
<feature type="chain" id="PRO_5012635920" evidence="5">
    <location>
        <begin position="21"/>
        <end position="159"/>
    </location>
</feature>
<evidence type="ECO:0000256" key="4">
    <source>
        <dbReference type="PROSITE-ProRule" id="PRU00433"/>
    </source>
</evidence>
<evidence type="ECO:0000313" key="8">
    <source>
        <dbReference type="Proteomes" id="UP000322545"/>
    </source>
</evidence>
<feature type="domain" description="Cytochrome c" evidence="6">
    <location>
        <begin position="45"/>
        <end position="157"/>
    </location>
</feature>
<dbReference type="Gene3D" id="1.10.760.10">
    <property type="entry name" value="Cytochrome c-like domain"/>
    <property type="match status" value="1"/>
</dbReference>
<keyword evidence="8" id="KW-1185">Reference proteome</keyword>
<evidence type="ECO:0000256" key="3">
    <source>
        <dbReference type="ARBA" id="ARBA00023004"/>
    </source>
</evidence>
<name>A0A1M7C7K4_9RHOB</name>
<evidence type="ECO:0000313" key="7">
    <source>
        <dbReference type="EMBL" id="SHL63184.1"/>
    </source>
</evidence>
<dbReference type="GO" id="GO:0009055">
    <property type="term" value="F:electron transfer activity"/>
    <property type="evidence" value="ECO:0007669"/>
    <property type="project" value="InterPro"/>
</dbReference>